<dbReference type="InterPro" id="IPR003343">
    <property type="entry name" value="Big_2"/>
</dbReference>
<sequence>MKRSMRTLSFLLVITLLISSLNLTFGTAKVLAEETETPDLEQIAASWPVAFEDTFGQPSSANWDAPAGNYMNYEITGGRFAAKDNYSSSKARIKGESWSEFMLAFNLVIPDVSAAGAFARVDLGDTGSANYDSLLIKQNKISFYKSGVTGETTLSTAYPVQSGVSYDVRMLVDGNTAIVQMKSVTDTVYQTLGEYGNLYTAAARTVTFGHNLAKPSLDNVRVNSQEGQEPPIPDIDTVTSSWPVVFEDLFQTPTAKWDTPAGSYMHYQYLDGRFVAKDINTTSKARIKGKSWKKFLLTFNLSVPDVSAAGAFARVDLGDVNSANYDSLLIKQNKISFYKSGVTGETKLADYTIAAGAAYDFRVLVDGNSAIVQVKGASDSQYQTLGQYTGLYDAVKRTVTFGHHLLQPSLDNVRVYALAADNPYTGPVLTSMHFYKTTMNLKAGETENLRIIYEPAAVELDDDSIIWTSSNEQVAKLTGSASKARAVTAVAPGTAVIQAVTADNQITVTSTVTVVPAAAAGSGSATFAVYGEKQLIPSGLYGINYQKLNDLGRTDDWYSERDIALMQDIGVDLLRVPDGTSANYYLYNDGSLINANDPRFSNITTGFEYTSVNGINNGLDGIFLDDIYRAPNELELPSTFVLNVAFQSVEEITAEVEEIVSLSDQPVRIEMGNEFYLNKYGGQFPSVTDYVYKARDVYHAIKDIDPDIQVGIVILDKWQETIIVKDPDSHKPNDPLDLEDTAGNRYVRWEEWNRTIAANPDIYDAVIPHEYTGIHSIDDMTQSDFMDFLYVNNENRYQLIKEQAQEFPGKEIWITEYGGISGLIFGGETNLSEKGRIHLGKTPAYSMHYMERFMNFMKTGKVQVTAYHCLIDNQFFGIVQDSFDSSNKTGMVVLPPYYTFREIGHLLKDNDYYYDLAMTSGDYRMLNNASPANYVYGKDLKLNDVGAWGLGNENELTTVVFSNRTDKEIEVSLPGQELMPVWSYGGDPVPDYLVNDYTIWRQEPKNNPLPVTPGGEFAATATLQPYSMTVMKLAASSYTDVGAGHWAKPYIEALGTKGVVSGGTATQYMPEALVTKADMTAMLAKALQIPNDYSDTPAVFGDVADTEAMYPVLAAAVWKGITAADASGNFNPAQSLTIPQMIAMTQNAAVVLGKNPLLVVNPGFGGTPSPTGYATRAEAARMVYALLELQ</sequence>
<dbReference type="InterPro" id="IPR017853">
    <property type="entry name" value="GH"/>
</dbReference>
<organism evidence="2 3">
    <name type="scientific">Paenibacillus phytohabitans</name>
    <dbReference type="NCBI Taxonomy" id="2654978"/>
    <lineage>
        <taxon>Bacteria</taxon>
        <taxon>Bacillati</taxon>
        <taxon>Bacillota</taxon>
        <taxon>Bacilli</taxon>
        <taxon>Bacillales</taxon>
        <taxon>Paenibacillaceae</taxon>
        <taxon>Paenibacillus</taxon>
    </lineage>
</organism>
<dbReference type="Proteomes" id="UP000596857">
    <property type="component" value="Unassembled WGS sequence"/>
</dbReference>
<proteinExistence type="predicted"/>
<protein>
    <recommendedName>
        <fullName evidence="1">SLH domain-containing protein</fullName>
    </recommendedName>
</protein>
<dbReference type="SMART" id="SM00635">
    <property type="entry name" value="BID_2"/>
    <property type="match status" value="1"/>
</dbReference>
<dbReference type="SUPFAM" id="SSF49373">
    <property type="entry name" value="Invasin/intimin cell-adhesion fragments"/>
    <property type="match status" value="1"/>
</dbReference>
<dbReference type="SUPFAM" id="SSF51445">
    <property type="entry name" value="(Trans)glycosidases"/>
    <property type="match status" value="1"/>
</dbReference>
<dbReference type="RefSeq" id="WP_171720184.1">
    <property type="nucleotide sequence ID" value="NZ_WHOB01000088.1"/>
</dbReference>
<gene>
    <name evidence="2" type="ORF">GC101_29035</name>
</gene>
<dbReference type="EMBL" id="WHOB01000088">
    <property type="protein sequence ID" value="NOU82913.1"/>
    <property type="molecule type" value="Genomic_DNA"/>
</dbReference>
<keyword evidence="3" id="KW-1185">Reference proteome</keyword>
<name>A0ABX1YSW3_9BACL</name>
<comment type="caution">
    <text evidence="2">The sequence shown here is derived from an EMBL/GenBank/DDBJ whole genome shotgun (WGS) entry which is preliminary data.</text>
</comment>
<evidence type="ECO:0000259" key="1">
    <source>
        <dbReference type="PROSITE" id="PS51272"/>
    </source>
</evidence>
<dbReference type="Gene3D" id="3.20.20.80">
    <property type="entry name" value="Glycosidases"/>
    <property type="match status" value="1"/>
</dbReference>
<dbReference type="PROSITE" id="PS51272">
    <property type="entry name" value="SLH"/>
    <property type="match status" value="1"/>
</dbReference>
<reference evidence="2 3" key="1">
    <citation type="submission" date="2019-10" db="EMBL/GenBank/DDBJ databases">
        <title>Description of Paenibacillus terricola sp. nov.</title>
        <authorList>
            <person name="Carlier A."/>
            <person name="Qi S."/>
        </authorList>
    </citation>
    <scope>NUCLEOTIDE SEQUENCE [LARGE SCALE GENOMIC DNA]</scope>
    <source>
        <strain evidence="2 3">LMG 31459</strain>
    </source>
</reference>
<accession>A0ABX1YSW3</accession>
<dbReference type="Gene3D" id="2.60.40.1080">
    <property type="match status" value="1"/>
</dbReference>
<evidence type="ECO:0000313" key="2">
    <source>
        <dbReference type="EMBL" id="NOU82913.1"/>
    </source>
</evidence>
<dbReference type="InterPro" id="IPR008964">
    <property type="entry name" value="Invasin/intimin_cell_adhesion"/>
</dbReference>
<dbReference type="InterPro" id="IPR001119">
    <property type="entry name" value="SLH_dom"/>
</dbReference>
<feature type="domain" description="SLH" evidence="1">
    <location>
        <begin position="1034"/>
        <end position="1097"/>
    </location>
</feature>
<evidence type="ECO:0000313" key="3">
    <source>
        <dbReference type="Proteomes" id="UP000596857"/>
    </source>
</evidence>
<dbReference type="Pfam" id="PF00395">
    <property type="entry name" value="SLH"/>
    <property type="match status" value="1"/>
</dbReference>